<keyword evidence="17" id="KW-0511">Multifunctional enzyme</keyword>
<keyword evidence="8" id="KW-0121">Carboxypeptidase</keyword>
<evidence type="ECO:0000256" key="13">
    <source>
        <dbReference type="ARBA" id="ARBA00022960"/>
    </source>
</evidence>
<feature type="domain" description="Bifunctional transglycosylase second" evidence="27">
    <location>
        <begin position="150"/>
        <end position="231"/>
    </location>
</feature>
<keyword evidence="10 23" id="KW-0328">Glycosyltransferase</keyword>
<evidence type="ECO:0000313" key="29">
    <source>
        <dbReference type="Proteomes" id="UP001620597"/>
    </source>
</evidence>
<evidence type="ECO:0000313" key="28">
    <source>
        <dbReference type="EMBL" id="MFK4753664.1"/>
    </source>
</evidence>
<dbReference type="Proteomes" id="UP001620597">
    <property type="component" value="Unassembled WGS sequence"/>
</dbReference>
<dbReference type="InterPro" id="IPR023346">
    <property type="entry name" value="Lysozyme-like_dom_sf"/>
</dbReference>
<evidence type="ECO:0000256" key="1">
    <source>
        <dbReference type="ARBA" id="ARBA00002624"/>
    </source>
</evidence>
<dbReference type="SUPFAM" id="SSF53955">
    <property type="entry name" value="Lysozyme-like"/>
    <property type="match status" value="1"/>
</dbReference>
<evidence type="ECO:0000256" key="5">
    <source>
        <dbReference type="ARBA" id="ARBA00007739"/>
    </source>
</evidence>
<dbReference type="InterPro" id="IPR028166">
    <property type="entry name" value="UB2H"/>
</dbReference>
<sequence length="846" mass="92722">MAWSFFVFIARIIVIIMAGKTPNNTPSRTPKPDGVKPKRSKPAVANPRSRPTSKPSAKPSAKPKSGSGAKPKSAARSGSTSGSASSGKMAAGGAQPSRWLVAWRISWQLGLAGLLVLGVWMVFLDAQVQRQFDGKKWTLPARVYARPLLLYPGRLLPAEQLRAELEWTDYQPGSVAGPGHYQHNGAIWRIHRRQVNFWDGPQPHALIELTLSNQRIERLSVNGKEVPLVRLEPQYVGGIFPAHNEDRELVTLDQVPSELLAALVVTEDNGFFEHHGISLRGIARAMVANIQAGGVVQGGSTLTQQLVKNFFLTQERTLTRKVQEALMAILLELHYSKAEILQAYLNEVYLGQAGRRAIHGVGLASRFYFGKPVQELDLAEIATLVGLVKGASFYNPKRHPQRALERRNLILTLMAEQGLISQPRYLQASQQPMQTADSQRVSQREYPAFLELVRKQLREDYRSEDLETEGLNIFTTLDPWIQHALEVSAATQLDRLETRYPALTGKLETAALVTSVDGAEIRAMIGGRQAGYFGFNRALDAHRSIGSLAKPVVYLAALRSGRYHWGTPVDDSPVQVAGQDGQLWQPQNYDGKNHGQVAMVDALSHSYNQATARLGMRVGLEQVARTFHDLGLHSQVPPYPSVLLGSLELSPFDVAGVYQTLAARGFVMPLRAVEAVTTGSGRTLSSYAIQGHQGVSAEQVDWLRYGLEQVVNEGTAKQLLTQFSGPLAGKTGTSDQQRDAWFAGFDNRHLGVVWVGRDDNQPMPLAGSSAALPIWQQTFAQAGVEPLPATGLQPVVVDPQGQILEESCEGRSLLMPASMMTQAPIPCQSAGKANSRGKKGWLDWLF</sequence>
<evidence type="ECO:0000259" key="25">
    <source>
        <dbReference type="Pfam" id="PF00905"/>
    </source>
</evidence>
<comment type="similarity">
    <text evidence="5 23">In the N-terminal section; belongs to the glycosyltransferase 51 family.</text>
</comment>
<evidence type="ECO:0000256" key="17">
    <source>
        <dbReference type="ARBA" id="ARBA00023268"/>
    </source>
</evidence>
<dbReference type="InterPro" id="IPR012338">
    <property type="entry name" value="Beta-lactam/transpept-like"/>
</dbReference>
<evidence type="ECO:0000256" key="21">
    <source>
        <dbReference type="ARBA" id="ARBA00049902"/>
    </source>
</evidence>
<dbReference type="Pfam" id="PF14814">
    <property type="entry name" value="UB2H"/>
    <property type="match status" value="1"/>
</dbReference>
<evidence type="ECO:0000256" key="10">
    <source>
        <dbReference type="ARBA" id="ARBA00022676"/>
    </source>
</evidence>
<evidence type="ECO:0000256" key="24">
    <source>
        <dbReference type="SAM" id="MobiDB-lite"/>
    </source>
</evidence>
<comment type="subcellular location">
    <subcellularLocation>
        <location evidence="2">Cell membrane</location>
    </subcellularLocation>
</comment>
<evidence type="ECO:0000256" key="6">
    <source>
        <dbReference type="ARBA" id="ARBA00018637"/>
    </source>
</evidence>
<keyword evidence="29" id="KW-1185">Reference proteome</keyword>
<protein>
    <recommendedName>
        <fullName evidence="6 22">Penicillin-binding protein 1B</fullName>
        <shortName evidence="23">PBP-1b</shortName>
        <shortName evidence="23">PBP1b</shortName>
    </recommendedName>
    <alternativeName>
        <fullName evidence="19 23">Murein polymerase</fullName>
    </alternativeName>
</protein>
<evidence type="ECO:0000256" key="16">
    <source>
        <dbReference type="ARBA" id="ARBA00023251"/>
    </source>
</evidence>
<evidence type="ECO:0000256" key="23">
    <source>
        <dbReference type="PIRNR" id="PIRNR002799"/>
    </source>
</evidence>
<accession>A0ABW8NL05</accession>
<dbReference type="Gene3D" id="3.40.710.10">
    <property type="entry name" value="DD-peptidase/beta-lactamase superfamily"/>
    <property type="match status" value="1"/>
</dbReference>
<evidence type="ECO:0000256" key="19">
    <source>
        <dbReference type="ARBA" id="ARBA00032454"/>
    </source>
</evidence>
<evidence type="ECO:0000256" key="2">
    <source>
        <dbReference type="ARBA" id="ARBA00004236"/>
    </source>
</evidence>
<comment type="similarity">
    <text evidence="4 23">In the C-terminal section; belongs to the transpeptidase family.</text>
</comment>
<evidence type="ECO:0000256" key="20">
    <source>
        <dbReference type="ARBA" id="ARBA00034000"/>
    </source>
</evidence>
<feature type="domain" description="Glycosyl transferase family 51" evidence="26">
    <location>
        <begin position="243"/>
        <end position="414"/>
    </location>
</feature>
<keyword evidence="12" id="KW-0378">Hydrolase</keyword>
<keyword evidence="9" id="KW-0645">Protease</keyword>
<dbReference type="InterPro" id="IPR001460">
    <property type="entry name" value="PCN-bd_Tpept"/>
</dbReference>
<comment type="function">
    <text evidence="1 23">Cell wall formation. Synthesis of cross-linked peptidoglycan from the lipid intermediates. The enzyme has a penicillin-insensitive transglycosylase N-terminal domain (formation of linear glycan strands) and a penicillin-sensitive transpeptidase C-terminal domain (cross-linking of the peptide subunits).</text>
</comment>
<keyword evidence="14 23" id="KW-0573">Peptidoglycan synthesis</keyword>
<dbReference type="Pfam" id="PF00912">
    <property type="entry name" value="Transgly"/>
    <property type="match status" value="1"/>
</dbReference>
<dbReference type="InterPro" id="IPR011813">
    <property type="entry name" value="PBP_1b"/>
</dbReference>
<dbReference type="InterPro" id="IPR001264">
    <property type="entry name" value="Glyco_trans_51"/>
</dbReference>
<evidence type="ECO:0000256" key="14">
    <source>
        <dbReference type="ARBA" id="ARBA00022984"/>
    </source>
</evidence>
<evidence type="ECO:0000256" key="4">
    <source>
        <dbReference type="ARBA" id="ARBA00007090"/>
    </source>
</evidence>
<proteinExistence type="inferred from homology"/>
<dbReference type="PANTHER" id="PTHR32282:SF11">
    <property type="entry name" value="PENICILLIN-BINDING PROTEIN 1B"/>
    <property type="match status" value="1"/>
</dbReference>
<comment type="caution">
    <text evidence="28">The sequence shown here is derived from an EMBL/GenBank/DDBJ whole genome shotgun (WGS) entry which is preliminary data.</text>
</comment>
<name>A0ABW8NL05_9GAMM</name>
<dbReference type="PIRSF" id="PIRSF002799">
    <property type="entry name" value="PBP_1b"/>
    <property type="match status" value="1"/>
</dbReference>
<keyword evidence="7" id="KW-1003">Cell membrane</keyword>
<keyword evidence="11 23" id="KW-0808">Transferase</keyword>
<comment type="catalytic activity">
    <reaction evidence="21">
        <text>[GlcNAc-(1-&gt;4)-Mur2Ac(oyl-L-Ala-gamma-D-Glu-L-Lys-D-Ala-D-Ala)](n)-di-trans,octa-cis-undecaprenyl diphosphate + beta-D-GlcNAc-(1-&gt;4)-Mur2Ac(oyl-L-Ala-gamma-D-Glu-L-Lys-D-Ala-D-Ala)-di-trans,octa-cis-undecaprenyl diphosphate = [GlcNAc-(1-&gt;4)-Mur2Ac(oyl-L-Ala-gamma-D-Glu-L-Lys-D-Ala-D-Ala)](n+1)-di-trans,octa-cis-undecaprenyl diphosphate + di-trans,octa-cis-undecaprenyl diphosphate + H(+)</text>
        <dbReference type="Rhea" id="RHEA:23708"/>
        <dbReference type="Rhea" id="RHEA-COMP:9602"/>
        <dbReference type="Rhea" id="RHEA-COMP:9603"/>
        <dbReference type="ChEBI" id="CHEBI:15378"/>
        <dbReference type="ChEBI" id="CHEBI:58405"/>
        <dbReference type="ChEBI" id="CHEBI:60033"/>
        <dbReference type="ChEBI" id="CHEBI:78435"/>
        <dbReference type="EC" id="2.4.99.28"/>
    </reaction>
</comment>
<evidence type="ECO:0000256" key="22">
    <source>
        <dbReference type="NCBIfam" id="TIGR02071"/>
    </source>
</evidence>
<feature type="compositionally biased region" description="Low complexity" evidence="24">
    <location>
        <begin position="47"/>
        <end position="91"/>
    </location>
</feature>
<evidence type="ECO:0000256" key="3">
    <source>
        <dbReference type="ARBA" id="ARBA00004752"/>
    </source>
</evidence>
<evidence type="ECO:0000256" key="18">
    <source>
        <dbReference type="ARBA" id="ARBA00023316"/>
    </source>
</evidence>
<evidence type="ECO:0000256" key="8">
    <source>
        <dbReference type="ARBA" id="ARBA00022645"/>
    </source>
</evidence>
<dbReference type="RefSeq" id="WP_416206678.1">
    <property type="nucleotide sequence ID" value="NZ_JBBKTX010000018.1"/>
</dbReference>
<feature type="region of interest" description="Disordered" evidence="24">
    <location>
        <begin position="20"/>
        <end position="91"/>
    </location>
</feature>
<keyword evidence="16" id="KW-0046">Antibiotic resistance</keyword>
<evidence type="ECO:0000256" key="7">
    <source>
        <dbReference type="ARBA" id="ARBA00022475"/>
    </source>
</evidence>
<reference evidence="28 29" key="1">
    <citation type="submission" date="2024-03" db="EMBL/GenBank/DDBJ databases">
        <title>High-quality draft genome sequence of Oceanobacter sp. wDCs-4.</title>
        <authorList>
            <person name="Dong C."/>
        </authorList>
    </citation>
    <scope>NUCLEOTIDE SEQUENCE [LARGE SCALE GENOMIC DNA]</scope>
    <source>
        <strain evidence="29">wDCs-4</strain>
    </source>
</reference>
<dbReference type="InterPro" id="IPR050396">
    <property type="entry name" value="Glycosyltr_51/Transpeptidase"/>
</dbReference>
<evidence type="ECO:0000259" key="26">
    <source>
        <dbReference type="Pfam" id="PF00912"/>
    </source>
</evidence>
<dbReference type="Pfam" id="PF00905">
    <property type="entry name" value="Transpeptidase"/>
    <property type="match status" value="1"/>
</dbReference>
<dbReference type="NCBIfam" id="TIGR02071">
    <property type="entry name" value="PBP_1b"/>
    <property type="match status" value="1"/>
</dbReference>
<evidence type="ECO:0000256" key="11">
    <source>
        <dbReference type="ARBA" id="ARBA00022679"/>
    </source>
</evidence>
<organism evidence="28 29">
    <name type="scientific">Oceanobacter antarcticus</name>
    <dbReference type="NCBI Taxonomy" id="3133425"/>
    <lineage>
        <taxon>Bacteria</taxon>
        <taxon>Pseudomonadati</taxon>
        <taxon>Pseudomonadota</taxon>
        <taxon>Gammaproteobacteria</taxon>
        <taxon>Oceanospirillales</taxon>
        <taxon>Oceanospirillaceae</taxon>
        <taxon>Oceanobacter</taxon>
    </lineage>
</organism>
<comment type="catalytic activity">
    <reaction evidence="20">
        <text>Preferential cleavage: (Ac)2-L-Lys-D-Ala-|-D-Ala. Also transpeptidation of peptidyl-alanyl moieties that are N-acyl substituents of D-alanine.</text>
        <dbReference type="EC" id="3.4.16.4"/>
    </reaction>
</comment>
<evidence type="ECO:0000256" key="15">
    <source>
        <dbReference type="ARBA" id="ARBA00023136"/>
    </source>
</evidence>
<dbReference type="SUPFAM" id="SSF56601">
    <property type="entry name" value="beta-lactamase/transpeptidase-like"/>
    <property type="match status" value="1"/>
</dbReference>
<keyword evidence="15" id="KW-0472">Membrane</keyword>
<evidence type="ECO:0000256" key="12">
    <source>
        <dbReference type="ARBA" id="ARBA00022801"/>
    </source>
</evidence>
<dbReference type="Gene3D" id="3.30.2060.10">
    <property type="entry name" value="Penicillin-binding protein 1b domain"/>
    <property type="match status" value="1"/>
</dbReference>
<comment type="pathway">
    <text evidence="3 23">Cell wall biogenesis; peptidoglycan biosynthesis.</text>
</comment>
<gene>
    <name evidence="28" type="primary">mrcB</name>
    <name evidence="28" type="ORF">WG929_14705</name>
</gene>
<keyword evidence="13 23" id="KW-0133">Cell shape</keyword>
<dbReference type="EMBL" id="JBBKTX010000018">
    <property type="protein sequence ID" value="MFK4753664.1"/>
    <property type="molecule type" value="Genomic_DNA"/>
</dbReference>
<dbReference type="InterPro" id="IPR036950">
    <property type="entry name" value="PBP_transglycosylase"/>
</dbReference>
<dbReference type="PANTHER" id="PTHR32282">
    <property type="entry name" value="BINDING PROTEIN TRANSPEPTIDASE, PUTATIVE-RELATED"/>
    <property type="match status" value="1"/>
</dbReference>
<feature type="domain" description="Penicillin-binding protein transpeptidase" evidence="25">
    <location>
        <begin position="511"/>
        <end position="747"/>
    </location>
</feature>
<evidence type="ECO:0000256" key="9">
    <source>
        <dbReference type="ARBA" id="ARBA00022670"/>
    </source>
</evidence>
<keyword evidence="18 23" id="KW-0961">Cell wall biogenesis/degradation</keyword>
<dbReference type="Gene3D" id="1.10.3810.10">
    <property type="entry name" value="Biosynthetic peptidoglycan transglycosylase-like"/>
    <property type="match status" value="1"/>
</dbReference>
<evidence type="ECO:0000259" key="27">
    <source>
        <dbReference type="Pfam" id="PF14814"/>
    </source>
</evidence>